<dbReference type="Proteomes" id="UP000807342">
    <property type="component" value="Unassembled WGS sequence"/>
</dbReference>
<organism evidence="1 2">
    <name type="scientific">Macrolepiota fuliginosa MF-IS2</name>
    <dbReference type="NCBI Taxonomy" id="1400762"/>
    <lineage>
        <taxon>Eukaryota</taxon>
        <taxon>Fungi</taxon>
        <taxon>Dikarya</taxon>
        <taxon>Basidiomycota</taxon>
        <taxon>Agaricomycotina</taxon>
        <taxon>Agaricomycetes</taxon>
        <taxon>Agaricomycetidae</taxon>
        <taxon>Agaricales</taxon>
        <taxon>Agaricineae</taxon>
        <taxon>Agaricaceae</taxon>
        <taxon>Macrolepiota</taxon>
    </lineage>
</organism>
<comment type="caution">
    <text evidence="1">The sequence shown here is derived from an EMBL/GenBank/DDBJ whole genome shotgun (WGS) entry which is preliminary data.</text>
</comment>
<keyword evidence="2" id="KW-1185">Reference proteome</keyword>
<evidence type="ECO:0000313" key="1">
    <source>
        <dbReference type="EMBL" id="KAF9453565.1"/>
    </source>
</evidence>
<gene>
    <name evidence="1" type="ORF">P691DRAFT_21702</name>
</gene>
<sequence>MCRRIPVPGTLRVCVTSLGLIHVTASISWLSILILFASPVLCISPFAPSNPVSNRDSSAWGPTYRRAALYLAVA</sequence>
<evidence type="ECO:0000313" key="2">
    <source>
        <dbReference type="Proteomes" id="UP000807342"/>
    </source>
</evidence>
<dbReference type="AlphaFoldDB" id="A0A9P6C936"/>
<name>A0A9P6C936_9AGAR</name>
<accession>A0A9P6C936</accession>
<reference evidence="1" key="1">
    <citation type="submission" date="2020-11" db="EMBL/GenBank/DDBJ databases">
        <authorList>
            <consortium name="DOE Joint Genome Institute"/>
            <person name="Ahrendt S."/>
            <person name="Riley R."/>
            <person name="Andreopoulos W."/>
            <person name="Labutti K."/>
            <person name="Pangilinan J."/>
            <person name="Ruiz-Duenas F.J."/>
            <person name="Barrasa J.M."/>
            <person name="Sanchez-Garcia M."/>
            <person name="Camarero S."/>
            <person name="Miyauchi S."/>
            <person name="Serrano A."/>
            <person name="Linde D."/>
            <person name="Babiker R."/>
            <person name="Drula E."/>
            <person name="Ayuso-Fernandez I."/>
            <person name="Pacheco R."/>
            <person name="Padilla G."/>
            <person name="Ferreira P."/>
            <person name="Barriuso J."/>
            <person name="Kellner H."/>
            <person name="Castanera R."/>
            <person name="Alfaro M."/>
            <person name="Ramirez L."/>
            <person name="Pisabarro A.G."/>
            <person name="Kuo A."/>
            <person name="Tritt A."/>
            <person name="Lipzen A."/>
            <person name="He G."/>
            <person name="Yan M."/>
            <person name="Ng V."/>
            <person name="Cullen D."/>
            <person name="Martin F."/>
            <person name="Rosso M.-N."/>
            <person name="Henrissat B."/>
            <person name="Hibbett D."/>
            <person name="Martinez A.T."/>
            <person name="Grigoriev I.V."/>
        </authorList>
    </citation>
    <scope>NUCLEOTIDE SEQUENCE</scope>
    <source>
        <strain evidence="1">MF-IS2</strain>
    </source>
</reference>
<proteinExistence type="predicted"/>
<dbReference type="EMBL" id="MU151060">
    <property type="protein sequence ID" value="KAF9453565.1"/>
    <property type="molecule type" value="Genomic_DNA"/>
</dbReference>
<protein>
    <submittedName>
        <fullName evidence="1">Uncharacterized protein</fullName>
    </submittedName>
</protein>